<evidence type="ECO:0000313" key="3">
    <source>
        <dbReference type="EMBL" id="EPR12501.1"/>
    </source>
</evidence>
<proteinExistence type="predicted"/>
<gene>
    <name evidence="3" type="ORF">L323_08085</name>
</gene>
<comment type="caution">
    <text evidence="3">The sequence shown here is derived from an EMBL/GenBank/DDBJ whole genome shotgun (WGS) entry which is preliminary data.</text>
</comment>
<name>U4R2T5_9FIRM</name>
<dbReference type="STRING" id="1330534.L323_08085"/>
<dbReference type="SUPFAM" id="SSF57997">
    <property type="entry name" value="Tropomyosin"/>
    <property type="match status" value="1"/>
</dbReference>
<dbReference type="PANTHER" id="PTHR38812">
    <property type="entry name" value="MU-LIKE PROPHAGE FLUMU PROTEIN GP42"/>
    <property type="match status" value="1"/>
</dbReference>
<accession>U4R2T5</accession>
<evidence type="ECO:0000313" key="4">
    <source>
        <dbReference type="Proteomes" id="UP000016860"/>
    </source>
</evidence>
<dbReference type="AlphaFoldDB" id="U4R2T5"/>
<dbReference type="NCBIfam" id="TIGR02675">
    <property type="entry name" value="tape_meas_nterm"/>
    <property type="match status" value="1"/>
</dbReference>
<evidence type="ECO:0000256" key="1">
    <source>
        <dbReference type="SAM" id="MobiDB-lite"/>
    </source>
</evidence>
<dbReference type="PANTHER" id="PTHR38812:SF2">
    <property type="entry name" value="MU-LIKE PROPHAGE FLUMU PROTEIN GP42"/>
    <property type="match status" value="1"/>
</dbReference>
<feature type="region of interest" description="Disordered" evidence="1">
    <location>
        <begin position="119"/>
        <end position="138"/>
    </location>
</feature>
<dbReference type="RefSeq" id="WP_020815170.1">
    <property type="nucleotide sequence ID" value="NZ_ATAY01000026.1"/>
</dbReference>
<reference evidence="3 4" key="1">
    <citation type="journal article" date="2013" name="Genome Announc.">
        <title>Draft Genome Sequence of the Cellulolytic Bacterium Clostridium papyrosolvens C7 (ATCC 700395).</title>
        <authorList>
            <person name="Zepeda V."/>
            <person name="Dassa B."/>
            <person name="Borovok I."/>
            <person name="Lamed R."/>
            <person name="Bayer E.A."/>
            <person name="Cate J.H."/>
        </authorList>
    </citation>
    <scope>NUCLEOTIDE SEQUENCE [LARGE SCALE GENOMIC DNA]</scope>
    <source>
        <strain evidence="3 4">C7</strain>
    </source>
</reference>
<evidence type="ECO:0000259" key="2">
    <source>
        <dbReference type="Pfam" id="PF20155"/>
    </source>
</evidence>
<organism evidence="3 4">
    <name type="scientific">Ruminiclostridium papyrosolvens C7</name>
    <dbReference type="NCBI Taxonomy" id="1330534"/>
    <lineage>
        <taxon>Bacteria</taxon>
        <taxon>Bacillati</taxon>
        <taxon>Bacillota</taxon>
        <taxon>Clostridia</taxon>
        <taxon>Eubacteriales</taxon>
        <taxon>Oscillospiraceae</taxon>
        <taxon>Ruminiclostridium</taxon>
    </lineage>
</organism>
<sequence>MKKQEVTGSLGRDISIAINAKDNYTQAITTMKNANQAFNKDLAGLNSKLDALNKNKITLKVDVSKAKKELSEAEKQFAKTGEAADKMNLELANAKYENARRNLSLVSDNAKQAEKDIRSLSNAVSKTENRATSKSPSISTTGSVLGTIAASGAASLIGDTIGGITSTYLSSAYGSEASTIFNSAFSTAGMGAAIGTAIAPGIGTAVGAALGGIIGVIQGNAQVFEKKDDSFKQYYQEQFKSVIDEQNNSLSSGSGIASSREQNKISFSTLLGGDKKATSYLKEITKFASDTPFEYDDLTKISKTLLAYRYKQNEIIPLLTKVGDAGSALGMTTDDMTWVATALGRMKSTGKTSLEYLNPLLERGIPVWDYLAKASGKTNKQVQEMASKGLIPGEKAARAIADYMGADFAGNMKKQAQTYSGLVSTLEDANAQINNAMGEGYNEERKKGIQSQINYLSGDSGTKMQEAYNQIGQWKASLENLAEQFKRDALSAVMGGGISSQFSEKTQARLSEMYKEYIQYASSGSKDAGAKMGALLAEAQAIAQDEYNASEGAQLAIQTNKTLADNIKNDAGLNQSYWDAGYQMGKQFSLGLASAISEKSDNSKITFGVSNSGVVSLNKNPSNAITGLFGGSNGNIQNSSRFGFGKGYAVGLSYVPYNNFPTVLHEGERVLTASENRAYGQNAAPIITGNSFVIREEADVQKVAIEIVRQMNRANELAD</sequence>
<protein>
    <recommendedName>
        <fullName evidence="2">Tape measure protein N-terminal domain-containing protein</fullName>
    </recommendedName>
</protein>
<feature type="domain" description="Tape measure protein N-terminal" evidence="2">
    <location>
        <begin position="257"/>
        <end position="433"/>
    </location>
</feature>
<dbReference type="Pfam" id="PF20155">
    <property type="entry name" value="TMP_3"/>
    <property type="match status" value="1"/>
</dbReference>
<dbReference type="InterPro" id="IPR053058">
    <property type="entry name" value="Mulikevirus_tape_measure"/>
</dbReference>
<dbReference type="InterPro" id="IPR013491">
    <property type="entry name" value="Tape_meas_N"/>
</dbReference>
<dbReference type="Proteomes" id="UP000016860">
    <property type="component" value="Unassembled WGS sequence"/>
</dbReference>
<dbReference type="PATRIC" id="fig|1330534.3.peg.1616"/>
<dbReference type="EMBL" id="ATAY01000026">
    <property type="protein sequence ID" value="EPR12501.1"/>
    <property type="molecule type" value="Genomic_DNA"/>
</dbReference>